<evidence type="ECO:0000313" key="2">
    <source>
        <dbReference type="Proteomes" id="UP000001572"/>
    </source>
</evidence>
<dbReference type="Proteomes" id="UP000001572">
    <property type="component" value="Chromosome"/>
</dbReference>
<reference evidence="2" key="1">
    <citation type="journal article" date="2016" name="Genome Announc.">
        <title>Complete genome sequence of Alkaliphilus metalliredigens strain QYMF, an alkaliphilic and metal-reducing bacterium isolated from borax-contaminated leachate ponds.</title>
        <authorList>
            <person name="Hwang C."/>
            <person name="Copeland A."/>
            <person name="Lucas S."/>
            <person name="Lapidus A."/>
            <person name="Barry K."/>
            <person name="Detter J.C."/>
            <person name="Glavina Del Rio T."/>
            <person name="Hammon N."/>
            <person name="Israni S."/>
            <person name="Dalin E."/>
            <person name="Tice H."/>
            <person name="Pitluck S."/>
            <person name="Chertkov O."/>
            <person name="Brettin T."/>
            <person name="Bruce D."/>
            <person name="Han C."/>
            <person name="Schmutz J."/>
            <person name="Larimer F."/>
            <person name="Land M.L."/>
            <person name="Hauser L."/>
            <person name="Kyrpides N."/>
            <person name="Mikhailova N."/>
            <person name="Ye Q."/>
            <person name="Zhou J."/>
            <person name="Richardson P."/>
            <person name="Fields M.W."/>
        </authorList>
    </citation>
    <scope>NUCLEOTIDE SEQUENCE [LARGE SCALE GENOMIC DNA]</scope>
    <source>
        <strain evidence="2">QYMF</strain>
    </source>
</reference>
<dbReference type="HOGENOM" id="CLU_1976888_0_0_9"/>
<dbReference type="EMBL" id="CP000724">
    <property type="protein sequence ID" value="ABR50358.1"/>
    <property type="molecule type" value="Genomic_DNA"/>
</dbReference>
<dbReference type="KEGG" id="amt:Amet_4281"/>
<keyword evidence="2" id="KW-1185">Reference proteome</keyword>
<sequence>MKYLESFCYAKAKEIGRCELENSVILIQPFITESMETDLMDDLETIKILLSTLGFPIFEEIKKSQVQEVFICKRKDAYAEGMVSDRNWFSSTITTTFYNISIEELWVNINVSWFVLYNYNNFHIVW</sequence>
<gene>
    <name evidence="1" type="ordered locus">Amet_4281</name>
</gene>
<dbReference type="STRING" id="293826.Amet_4281"/>
<evidence type="ECO:0000313" key="1">
    <source>
        <dbReference type="EMBL" id="ABR50358.1"/>
    </source>
</evidence>
<accession>A6TVZ0</accession>
<name>A6TVZ0_ALKMQ</name>
<dbReference type="OrthoDB" id="2656488at2"/>
<dbReference type="AlphaFoldDB" id="A6TVZ0"/>
<proteinExistence type="predicted"/>
<protein>
    <submittedName>
        <fullName evidence="1">Uncharacterized protein</fullName>
    </submittedName>
</protein>
<dbReference type="RefSeq" id="WP_012065306.1">
    <property type="nucleotide sequence ID" value="NC_009633.1"/>
</dbReference>
<organism evidence="1 2">
    <name type="scientific">Alkaliphilus metalliredigens (strain QYMF)</name>
    <dbReference type="NCBI Taxonomy" id="293826"/>
    <lineage>
        <taxon>Bacteria</taxon>
        <taxon>Bacillati</taxon>
        <taxon>Bacillota</taxon>
        <taxon>Clostridia</taxon>
        <taxon>Peptostreptococcales</taxon>
        <taxon>Natronincolaceae</taxon>
        <taxon>Alkaliphilus</taxon>
    </lineage>
</organism>